<dbReference type="AlphaFoldDB" id="A0A9P4IKV8"/>
<dbReference type="InterPro" id="IPR036298">
    <property type="entry name" value="Chalcone_isomerase_sf"/>
</dbReference>
<dbReference type="EMBL" id="ML978123">
    <property type="protein sequence ID" value="KAF2101239.1"/>
    <property type="molecule type" value="Genomic_DNA"/>
</dbReference>
<dbReference type="OrthoDB" id="18193at2759"/>
<evidence type="ECO:0000256" key="1">
    <source>
        <dbReference type="SAM" id="MobiDB-lite"/>
    </source>
</evidence>
<accession>A0A9P4IKV8</accession>
<protein>
    <recommendedName>
        <fullName evidence="2">Chalcone isomerase domain-containing protein</fullName>
    </recommendedName>
</protein>
<evidence type="ECO:0000313" key="4">
    <source>
        <dbReference type="Proteomes" id="UP000799772"/>
    </source>
</evidence>
<feature type="domain" description="Chalcone isomerase" evidence="2">
    <location>
        <begin position="114"/>
        <end position="327"/>
    </location>
</feature>
<evidence type="ECO:0000259" key="2">
    <source>
        <dbReference type="Pfam" id="PF16035"/>
    </source>
</evidence>
<dbReference type="InterPro" id="IPR016087">
    <property type="entry name" value="Chalcone_isomerase"/>
</dbReference>
<sequence length="346" mass="37352">MANSKSTPRDKDAGTGPQEHQGPGSISVSTSGPLKLTVAADAPKGANETFQGRPVVVAPGGEKLVAQDQQTGEELELVPTGTSSIPHFPKKIYLPSTSSNPTSSGIAGQTAQSEEYTLVGLGIRTVSFLNIQVYVVGLYVQTTSLQKLQAKLIKRVNPLASALIPGEKEQLRHSLLDPEESFKIWDELLRDTKHNDLEQDGVNMAFRIVPTRSTDFNHLRDGWIRGITTRTQDAQRQGSNEYSDDSFGAAKKELERLFTGKGKAPKGSIVILTRPADGSMGVLFQAKEDGEVMDLGAVRDERIARLVWLGYLGGKNVSSESTRKGVVEGCVELVERPVGTVETKVA</sequence>
<name>A0A9P4IKV8_9PEZI</name>
<dbReference type="Proteomes" id="UP000799772">
    <property type="component" value="Unassembled WGS sequence"/>
</dbReference>
<dbReference type="PANTHER" id="PTHR47284:SF3">
    <property type="entry name" value="FATTY-ACID-BINDING PROTEIN 2"/>
    <property type="match status" value="1"/>
</dbReference>
<feature type="region of interest" description="Disordered" evidence="1">
    <location>
        <begin position="1"/>
        <end position="52"/>
    </location>
</feature>
<evidence type="ECO:0000313" key="3">
    <source>
        <dbReference type="EMBL" id="KAF2101239.1"/>
    </source>
</evidence>
<dbReference type="Gene3D" id="3.50.70.10">
    <property type="match status" value="1"/>
</dbReference>
<proteinExistence type="predicted"/>
<comment type="caution">
    <text evidence="3">The sequence shown here is derived from an EMBL/GenBank/DDBJ whole genome shotgun (WGS) entry which is preliminary data.</text>
</comment>
<reference evidence="3" key="1">
    <citation type="journal article" date="2020" name="Stud. Mycol.">
        <title>101 Dothideomycetes genomes: a test case for predicting lifestyles and emergence of pathogens.</title>
        <authorList>
            <person name="Haridas S."/>
            <person name="Albert R."/>
            <person name="Binder M."/>
            <person name="Bloem J."/>
            <person name="Labutti K."/>
            <person name="Salamov A."/>
            <person name="Andreopoulos B."/>
            <person name="Baker S."/>
            <person name="Barry K."/>
            <person name="Bills G."/>
            <person name="Bluhm B."/>
            <person name="Cannon C."/>
            <person name="Castanera R."/>
            <person name="Culley D."/>
            <person name="Daum C."/>
            <person name="Ezra D."/>
            <person name="Gonzalez J."/>
            <person name="Henrissat B."/>
            <person name="Kuo A."/>
            <person name="Liang C."/>
            <person name="Lipzen A."/>
            <person name="Lutzoni F."/>
            <person name="Magnuson J."/>
            <person name="Mondo S."/>
            <person name="Nolan M."/>
            <person name="Ohm R."/>
            <person name="Pangilinan J."/>
            <person name="Park H.-J."/>
            <person name="Ramirez L."/>
            <person name="Alfaro M."/>
            <person name="Sun H."/>
            <person name="Tritt A."/>
            <person name="Yoshinaga Y."/>
            <person name="Zwiers L.-H."/>
            <person name="Turgeon B."/>
            <person name="Goodwin S."/>
            <person name="Spatafora J."/>
            <person name="Crous P."/>
            <person name="Grigoriev I."/>
        </authorList>
    </citation>
    <scope>NUCLEOTIDE SEQUENCE</scope>
    <source>
        <strain evidence="3">CBS 133067</strain>
    </source>
</reference>
<dbReference type="InterPro" id="IPR016088">
    <property type="entry name" value="Chalcone_isomerase_3-sand"/>
</dbReference>
<dbReference type="PANTHER" id="PTHR47284">
    <property type="entry name" value="FATTY-ACID-BINDING PROTEIN 2"/>
    <property type="match status" value="1"/>
</dbReference>
<dbReference type="Pfam" id="PF16035">
    <property type="entry name" value="Chalcone_2"/>
    <property type="match status" value="1"/>
</dbReference>
<gene>
    <name evidence="3" type="ORF">NA57DRAFT_33865</name>
</gene>
<dbReference type="GO" id="GO:0016872">
    <property type="term" value="F:intramolecular lyase activity"/>
    <property type="evidence" value="ECO:0007669"/>
    <property type="project" value="InterPro"/>
</dbReference>
<keyword evidence="4" id="KW-1185">Reference proteome</keyword>
<dbReference type="SUPFAM" id="SSF54626">
    <property type="entry name" value="Chalcone isomerase"/>
    <property type="match status" value="1"/>
</dbReference>
<organism evidence="3 4">
    <name type="scientific">Rhizodiscina lignyota</name>
    <dbReference type="NCBI Taxonomy" id="1504668"/>
    <lineage>
        <taxon>Eukaryota</taxon>
        <taxon>Fungi</taxon>
        <taxon>Dikarya</taxon>
        <taxon>Ascomycota</taxon>
        <taxon>Pezizomycotina</taxon>
        <taxon>Dothideomycetes</taxon>
        <taxon>Pleosporomycetidae</taxon>
        <taxon>Aulographales</taxon>
        <taxon>Rhizodiscinaceae</taxon>
        <taxon>Rhizodiscina</taxon>
    </lineage>
</organism>